<dbReference type="Pfam" id="PF00149">
    <property type="entry name" value="Metallophos"/>
    <property type="match status" value="1"/>
</dbReference>
<dbReference type="GO" id="GO:0016788">
    <property type="term" value="F:hydrolase activity, acting on ester bonds"/>
    <property type="evidence" value="ECO:0007669"/>
    <property type="project" value="InterPro"/>
</dbReference>
<evidence type="ECO:0000313" key="6">
    <source>
        <dbReference type="Proteomes" id="UP000514716"/>
    </source>
</evidence>
<dbReference type="InterPro" id="IPR004843">
    <property type="entry name" value="Calcineurin-like_PHP"/>
</dbReference>
<evidence type="ECO:0000256" key="2">
    <source>
        <dbReference type="SAM" id="SignalP"/>
    </source>
</evidence>
<name>A0A7D7MAH3_PLAMR</name>
<dbReference type="PROSITE" id="PS00785">
    <property type="entry name" value="5_NUCLEOTIDASE_1"/>
    <property type="match status" value="1"/>
</dbReference>
<dbReference type="Gene3D" id="3.90.780.10">
    <property type="entry name" value="5'-Nucleotidase, C-terminal domain"/>
    <property type="match status" value="1"/>
</dbReference>
<dbReference type="Proteomes" id="UP000514716">
    <property type="component" value="Chromosome"/>
</dbReference>
<reference evidence="5 6" key="1">
    <citation type="submission" date="2020-07" db="EMBL/GenBank/DDBJ databases">
        <title>Screening of a cold-adapted Planococcus bacterium producing protease in traditional shrimp paste and protease identification by genome sequencing.</title>
        <authorList>
            <person name="Gao R."/>
            <person name="Leng W."/>
            <person name="Chu Q."/>
            <person name="Wu X."/>
            <person name="Liu H."/>
            <person name="Li X."/>
        </authorList>
    </citation>
    <scope>NUCLEOTIDE SEQUENCE [LARGE SCALE GENOMIC DNA]</scope>
    <source>
        <strain evidence="5 6">XJ11</strain>
    </source>
</reference>
<sequence length="824" mass="88123">MPKKIFTSVMATTLALTVVGIYDSQQADAAEGDFELTIMHTNDTHANLDNAPKRATLVKQLRAENANNLLLDAGDVFSGTLYFNSFQGQADLELMNYMGYDAMVFGNHEFDLGSSADGHGALAEFVGNADFPMLGANVDFSKDDKMSPLVAGDAFTKTAANGQIYSGVVQEVNGEEVGIFGLTTAETADISSPVDVEFTDYLEAAEEAVTWFEDQGVNKIVALTHIGYDDNAAIDNDRTLATEVDGIDVIVGGHTHTKILPPQQVKDTIIVQANEYGKFLGQLDVTFDEEGNVTEFNGELHDTGNDSEVAEDTGAVEALAPYKEEIDELKKEEIGVEANVFLNGTRGEFGIRLSETNLGNFITDGMLAKAKTINPETTIALQNGGGIRASIDEGLITYGEVLTVLPFGNALAIMEVTGQEIKDALEHSVREYPKENGGFLHVSGMFFNYDGKAPVGERVLSVFVDTGDENYDELDLAETYTVATNTFTAKGGDGYEMFGKAYAEGRVTEPGFTDWEMFEEHAQSFADEGVEPYEERRINQVRLSGENRYETAIAVSKQGWESADTVVIARGDQYADALTAAPLADQYDAPILLTRSGALASGVAEEIARLGATNAIVLGGTKAVSADVFAELEELDLEVDRIGGDTRYDTAVAIAAELDTDGTEAVVVSGLNFPDALSAGSYAAVNDKPILLTRPDRIPAATADELEFYDTTTIIGGSQAVSEEVADEMPDATRVSGADRYLTSAAVAELLFEDAVEGLAANGQNFPDALTGNALAAAYEAPMLLVKKDSVNATVETRAHYYGTVFTSGGTQVVSPKVIKALHD</sequence>
<dbReference type="Pfam" id="PF04122">
    <property type="entry name" value="CW_binding_2"/>
    <property type="match status" value="3"/>
</dbReference>
<dbReference type="InterPro" id="IPR008334">
    <property type="entry name" value="5'-Nucleotdase_C"/>
</dbReference>
<dbReference type="InterPro" id="IPR007253">
    <property type="entry name" value="Cell_wall-bd_2"/>
</dbReference>
<dbReference type="Pfam" id="PF02872">
    <property type="entry name" value="5_nucleotid_C"/>
    <property type="match status" value="1"/>
</dbReference>
<dbReference type="GO" id="GO:0009166">
    <property type="term" value="P:nucleotide catabolic process"/>
    <property type="evidence" value="ECO:0007669"/>
    <property type="project" value="InterPro"/>
</dbReference>
<feature type="chain" id="PRO_5027996062" evidence="2">
    <location>
        <begin position="30"/>
        <end position="824"/>
    </location>
</feature>
<dbReference type="PANTHER" id="PTHR11575:SF24">
    <property type="entry name" value="5'-NUCLEOTIDASE"/>
    <property type="match status" value="1"/>
</dbReference>
<evidence type="ECO:0000259" key="4">
    <source>
        <dbReference type="Pfam" id="PF02872"/>
    </source>
</evidence>
<dbReference type="SUPFAM" id="SSF55816">
    <property type="entry name" value="5'-nucleotidase (syn. UDP-sugar hydrolase), C-terminal domain"/>
    <property type="match status" value="1"/>
</dbReference>
<dbReference type="Gene3D" id="3.40.50.12090">
    <property type="match status" value="2"/>
</dbReference>
<dbReference type="KEGG" id="pdec:H1Q58_12890"/>
<dbReference type="InterPro" id="IPR006179">
    <property type="entry name" value="5_nucleotidase/apyrase"/>
</dbReference>
<dbReference type="InterPro" id="IPR036907">
    <property type="entry name" value="5'-Nucleotdase_C_sf"/>
</dbReference>
<dbReference type="InterPro" id="IPR029052">
    <property type="entry name" value="Metallo-depent_PP-like"/>
</dbReference>
<dbReference type="RefSeq" id="WP_182091770.1">
    <property type="nucleotide sequence ID" value="NZ_CP059540.1"/>
</dbReference>
<dbReference type="PRINTS" id="PR01607">
    <property type="entry name" value="APYRASEFAMLY"/>
</dbReference>
<accession>A0A7D7MAH3</accession>
<evidence type="ECO:0000259" key="3">
    <source>
        <dbReference type="Pfam" id="PF00149"/>
    </source>
</evidence>
<organism evidence="5 6">
    <name type="scientific">Planococcus maritimus</name>
    <dbReference type="NCBI Taxonomy" id="192421"/>
    <lineage>
        <taxon>Bacteria</taxon>
        <taxon>Bacillati</taxon>
        <taxon>Bacillota</taxon>
        <taxon>Bacilli</taxon>
        <taxon>Bacillales</taxon>
        <taxon>Caryophanaceae</taxon>
        <taxon>Planococcus</taxon>
    </lineage>
</organism>
<dbReference type="AlphaFoldDB" id="A0A7D7MAH3"/>
<dbReference type="PANTHER" id="PTHR11575">
    <property type="entry name" value="5'-NUCLEOTIDASE-RELATED"/>
    <property type="match status" value="1"/>
</dbReference>
<evidence type="ECO:0000256" key="1">
    <source>
        <dbReference type="ARBA" id="ARBA00022729"/>
    </source>
</evidence>
<keyword evidence="6" id="KW-1185">Reference proteome</keyword>
<dbReference type="Gene3D" id="3.60.21.10">
    <property type="match status" value="1"/>
</dbReference>
<keyword evidence="1 2" id="KW-0732">Signal</keyword>
<protein>
    <submittedName>
        <fullName evidence="5">Cell wall-binding repeat-containing protein</fullName>
    </submittedName>
</protein>
<dbReference type="SUPFAM" id="SSF56300">
    <property type="entry name" value="Metallo-dependent phosphatases"/>
    <property type="match status" value="1"/>
</dbReference>
<feature type="signal peptide" evidence="2">
    <location>
        <begin position="1"/>
        <end position="29"/>
    </location>
</feature>
<evidence type="ECO:0000313" key="5">
    <source>
        <dbReference type="EMBL" id="QMT16855.1"/>
    </source>
</evidence>
<feature type="domain" description="5'-Nucleotidase C-terminal" evidence="4">
    <location>
        <begin position="352"/>
        <end position="499"/>
    </location>
</feature>
<dbReference type="GO" id="GO:0000166">
    <property type="term" value="F:nucleotide binding"/>
    <property type="evidence" value="ECO:0007669"/>
    <property type="project" value="InterPro"/>
</dbReference>
<gene>
    <name evidence="5" type="ORF">H1Q58_12890</name>
</gene>
<feature type="domain" description="Calcineurin-like phosphoesterase" evidence="3">
    <location>
        <begin position="37"/>
        <end position="257"/>
    </location>
</feature>
<dbReference type="InterPro" id="IPR006146">
    <property type="entry name" value="5'-Nucleotdase_CS"/>
</dbReference>
<dbReference type="EMBL" id="CP059540">
    <property type="protein sequence ID" value="QMT16855.1"/>
    <property type="molecule type" value="Genomic_DNA"/>
</dbReference>
<proteinExistence type="predicted"/>
<dbReference type="GO" id="GO:0046872">
    <property type="term" value="F:metal ion binding"/>
    <property type="evidence" value="ECO:0007669"/>
    <property type="project" value="InterPro"/>
</dbReference>